<keyword evidence="1" id="KW-0408">Iron</keyword>
<reference evidence="3 4" key="1">
    <citation type="submission" date="2018-06" db="EMBL/GenBank/DDBJ databases">
        <authorList>
            <consortium name="Pathogen Informatics"/>
            <person name="Doyle S."/>
        </authorList>
    </citation>
    <scope>NUCLEOTIDE SEQUENCE [LARGE SCALE GENOMIC DNA]</scope>
    <source>
        <strain evidence="3 4">NCTC10698</strain>
    </source>
</reference>
<dbReference type="Pfam" id="PF04023">
    <property type="entry name" value="FeoA"/>
    <property type="match status" value="1"/>
</dbReference>
<comment type="caution">
    <text evidence="3">The sequence shown here is derived from an EMBL/GenBank/DDBJ whole genome shotgun (WGS) entry which is preliminary data.</text>
</comment>
<protein>
    <submittedName>
        <fullName evidence="3">FeoA domain</fullName>
    </submittedName>
</protein>
<evidence type="ECO:0000259" key="2">
    <source>
        <dbReference type="SMART" id="SM00899"/>
    </source>
</evidence>
<dbReference type="InterPro" id="IPR052713">
    <property type="entry name" value="FeoA"/>
</dbReference>
<feature type="domain" description="Ferrous iron transporter FeoA-like" evidence="2">
    <location>
        <begin position="48"/>
        <end position="125"/>
    </location>
</feature>
<dbReference type="Proteomes" id="UP000255070">
    <property type="component" value="Unassembled WGS sequence"/>
</dbReference>
<evidence type="ECO:0000256" key="1">
    <source>
        <dbReference type="ARBA" id="ARBA00023004"/>
    </source>
</evidence>
<evidence type="ECO:0000313" key="4">
    <source>
        <dbReference type="Proteomes" id="UP000255070"/>
    </source>
</evidence>
<dbReference type="InterPro" id="IPR008988">
    <property type="entry name" value="Transcriptional_repressor_C"/>
</dbReference>
<dbReference type="EMBL" id="UFXL01000001">
    <property type="protein sequence ID" value="SUY79149.1"/>
    <property type="molecule type" value="Genomic_DNA"/>
</dbReference>
<accession>A0A8B4S6M7</accession>
<dbReference type="PANTHER" id="PTHR42954">
    <property type="entry name" value="FE(2+) TRANSPORT PROTEIN A"/>
    <property type="match status" value="1"/>
</dbReference>
<dbReference type="PANTHER" id="PTHR42954:SF2">
    <property type="entry name" value="FE(2+) TRANSPORT PROTEIN A"/>
    <property type="match status" value="1"/>
</dbReference>
<keyword evidence="4" id="KW-1185">Reference proteome</keyword>
<gene>
    <name evidence="3" type="ORF">NCTC10698_04081</name>
</gene>
<dbReference type="SMART" id="SM00899">
    <property type="entry name" value="FeoA"/>
    <property type="match status" value="1"/>
</dbReference>
<proteinExistence type="predicted"/>
<dbReference type="GO" id="GO:0046914">
    <property type="term" value="F:transition metal ion binding"/>
    <property type="evidence" value="ECO:0007669"/>
    <property type="project" value="InterPro"/>
</dbReference>
<dbReference type="AlphaFoldDB" id="A0A8B4S6M7"/>
<dbReference type="InterPro" id="IPR007167">
    <property type="entry name" value="Fe-transptr_FeoA-like"/>
</dbReference>
<dbReference type="SUPFAM" id="SSF50037">
    <property type="entry name" value="C-terminal domain of transcriptional repressors"/>
    <property type="match status" value="1"/>
</dbReference>
<organism evidence="3 4">
    <name type="scientific">Comamonas testosteroni</name>
    <name type="common">Pseudomonas testosteroni</name>
    <dbReference type="NCBI Taxonomy" id="285"/>
    <lineage>
        <taxon>Bacteria</taxon>
        <taxon>Pseudomonadati</taxon>
        <taxon>Pseudomonadota</taxon>
        <taxon>Betaproteobacteria</taxon>
        <taxon>Burkholderiales</taxon>
        <taxon>Comamonadaceae</taxon>
        <taxon>Comamonas</taxon>
    </lineage>
</organism>
<sequence>MSSLQSPSAISEPVSVTSSMNAFSVQASESGVPSPSAAATAAATGPVIGLDQLAVNQSARVVDLASSEGEDENLLLRLMEIGFLPGESVRIVATGFPGPDPLAVRIGQATFALRRHEAAQVLVQLEAAA</sequence>
<dbReference type="InterPro" id="IPR038157">
    <property type="entry name" value="FeoA_core_dom"/>
</dbReference>
<evidence type="ECO:0000313" key="3">
    <source>
        <dbReference type="EMBL" id="SUY79149.1"/>
    </source>
</evidence>
<name>A0A8B4S6M7_COMTE</name>
<dbReference type="Gene3D" id="2.30.30.90">
    <property type="match status" value="1"/>
</dbReference>